<dbReference type="EMBL" id="CP058529">
    <property type="protein sequence ID" value="QLG27076.1"/>
    <property type="molecule type" value="Genomic_DNA"/>
</dbReference>
<evidence type="ECO:0000313" key="3">
    <source>
        <dbReference type="Proteomes" id="UP000509750"/>
    </source>
</evidence>
<dbReference type="KEGG" id="halg:HUG10_05745"/>
<sequence length="134" mass="14330">MDQHQRGPTDDTDDASGFGLCSFAEFEYRPKTNSYEARYDEQTVPPSIAVIGAMSLLLDEAPEDLVSLGESVDLEALDALLSSGASRVGNEASVSFRYYERDISVDTEGTITVGEPVAEEADIGANGRVSSTTL</sequence>
<dbReference type="InterPro" id="IPR040624">
    <property type="entry name" value="HalOD1"/>
</dbReference>
<name>A0A7D5KET1_9EURY</name>
<evidence type="ECO:0000259" key="1">
    <source>
        <dbReference type="Pfam" id="PF18545"/>
    </source>
</evidence>
<proteinExistence type="predicted"/>
<dbReference type="GeneID" id="56028316"/>
<accession>A0A7D5KET1</accession>
<dbReference type="AlphaFoldDB" id="A0A7D5KET1"/>
<reference evidence="2 3" key="1">
    <citation type="submission" date="2020-07" db="EMBL/GenBank/DDBJ databases">
        <title>Gai3-2, isolated from salt lake.</title>
        <authorList>
            <person name="Cui H."/>
            <person name="Shi X."/>
        </authorList>
    </citation>
    <scope>NUCLEOTIDE SEQUENCE [LARGE SCALE GENOMIC DNA]</scope>
    <source>
        <strain evidence="2 3">Gai3-2</strain>
    </source>
</reference>
<feature type="domain" description="Halobacterial output" evidence="1">
    <location>
        <begin position="44"/>
        <end position="113"/>
    </location>
</feature>
<dbReference type="Pfam" id="PF18545">
    <property type="entry name" value="HalOD1"/>
    <property type="match status" value="1"/>
</dbReference>
<organism evidence="2 3">
    <name type="scientific">Halorarum halophilum</name>
    <dbReference type="NCBI Taxonomy" id="2743090"/>
    <lineage>
        <taxon>Archaea</taxon>
        <taxon>Methanobacteriati</taxon>
        <taxon>Methanobacteriota</taxon>
        <taxon>Stenosarchaea group</taxon>
        <taxon>Halobacteria</taxon>
        <taxon>Halobacteriales</taxon>
        <taxon>Haloferacaceae</taxon>
        <taxon>Halorarum</taxon>
    </lineage>
</organism>
<keyword evidence="3" id="KW-1185">Reference proteome</keyword>
<dbReference type="Proteomes" id="UP000509750">
    <property type="component" value="Chromosome"/>
</dbReference>
<protein>
    <recommendedName>
        <fullName evidence="1">Halobacterial output domain-containing protein</fullName>
    </recommendedName>
</protein>
<dbReference type="RefSeq" id="WP_179168651.1">
    <property type="nucleotide sequence ID" value="NZ_CP058529.1"/>
</dbReference>
<evidence type="ECO:0000313" key="2">
    <source>
        <dbReference type="EMBL" id="QLG27076.1"/>
    </source>
</evidence>
<gene>
    <name evidence="2" type="ORF">HUG10_05745</name>
</gene>